<dbReference type="Gene3D" id="3.40.630.30">
    <property type="match status" value="1"/>
</dbReference>
<evidence type="ECO:0000313" key="2">
    <source>
        <dbReference type="EMBL" id="SEB64762.1"/>
    </source>
</evidence>
<accession>A0A1H4L3L4</accession>
<dbReference type="SUPFAM" id="SSF55729">
    <property type="entry name" value="Acyl-CoA N-acyltransferases (Nat)"/>
    <property type="match status" value="1"/>
</dbReference>
<dbReference type="GO" id="GO:0005840">
    <property type="term" value="C:ribosome"/>
    <property type="evidence" value="ECO:0007669"/>
    <property type="project" value="UniProtKB-KW"/>
</dbReference>
<organism evidence="2 3">
    <name type="scientific">Arthrobacter woluwensis</name>
    <dbReference type="NCBI Taxonomy" id="156980"/>
    <lineage>
        <taxon>Bacteria</taxon>
        <taxon>Bacillati</taxon>
        <taxon>Actinomycetota</taxon>
        <taxon>Actinomycetes</taxon>
        <taxon>Micrococcales</taxon>
        <taxon>Micrococcaceae</taxon>
        <taxon>Arthrobacter</taxon>
    </lineage>
</organism>
<evidence type="ECO:0000259" key="1">
    <source>
        <dbReference type="PROSITE" id="PS51186"/>
    </source>
</evidence>
<dbReference type="PANTHER" id="PTHR43233:SF1">
    <property type="entry name" value="FAMILY N-ACETYLTRANSFERASE, PUTATIVE (AFU_ORTHOLOGUE AFUA_6G03350)-RELATED"/>
    <property type="match status" value="1"/>
</dbReference>
<feature type="domain" description="N-acetyltransferase" evidence="1">
    <location>
        <begin position="17"/>
        <end position="152"/>
    </location>
</feature>
<dbReference type="CDD" id="cd04301">
    <property type="entry name" value="NAT_SF"/>
    <property type="match status" value="1"/>
</dbReference>
<dbReference type="Pfam" id="PF13673">
    <property type="entry name" value="Acetyltransf_10"/>
    <property type="match status" value="1"/>
</dbReference>
<dbReference type="STRING" id="156980.SAMN04489745_0860"/>
<proteinExistence type="predicted"/>
<dbReference type="InterPro" id="IPR053144">
    <property type="entry name" value="Acetyltransferase_Butenolide"/>
</dbReference>
<keyword evidence="2" id="KW-0687">Ribonucleoprotein</keyword>
<dbReference type="InterPro" id="IPR000182">
    <property type="entry name" value="GNAT_dom"/>
</dbReference>
<dbReference type="RefSeq" id="WP_302846644.1">
    <property type="nucleotide sequence ID" value="NZ_FNSN01000003.1"/>
</dbReference>
<dbReference type="Proteomes" id="UP000182652">
    <property type="component" value="Unassembled WGS sequence"/>
</dbReference>
<dbReference type="PANTHER" id="PTHR43233">
    <property type="entry name" value="FAMILY N-ACETYLTRANSFERASE, PUTATIVE (AFU_ORTHOLOGUE AFUA_6G03350)-RELATED"/>
    <property type="match status" value="1"/>
</dbReference>
<reference evidence="2 3" key="1">
    <citation type="submission" date="2016-10" db="EMBL/GenBank/DDBJ databases">
        <authorList>
            <person name="de Groot N.N."/>
        </authorList>
    </citation>
    <scope>NUCLEOTIDE SEQUENCE [LARGE SCALE GENOMIC DNA]</scope>
    <source>
        <strain evidence="2 3">DSM 10495</strain>
    </source>
</reference>
<evidence type="ECO:0000313" key="3">
    <source>
        <dbReference type="Proteomes" id="UP000182652"/>
    </source>
</evidence>
<sequence length="152" mass="16543">MRTEATRAAATDAQSIRIEREADPPLADLLALYDSVGWTAYTEHPETLSAAIRGSSFVAAAWAGTRLVGLARALSDDATIMYLQDILVAPSHHRRGAGKALAEAVLDRFRHVRQKVLLTDDDLSQKSFYEALGFTQVGTDGAERLRSFVILG</sequence>
<dbReference type="PROSITE" id="PS51186">
    <property type="entry name" value="GNAT"/>
    <property type="match status" value="1"/>
</dbReference>
<keyword evidence="2" id="KW-0689">Ribosomal protein</keyword>
<name>A0A1H4L3L4_9MICC</name>
<dbReference type="AlphaFoldDB" id="A0A1H4L3L4"/>
<gene>
    <name evidence="2" type="ORF">SAMN04489745_0860</name>
</gene>
<dbReference type="GO" id="GO:0016747">
    <property type="term" value="F:acyltransferase activity, transferring groups other than amino-acyl groups"/>
    <property type="evidence" value="ECO:0007669"/>
    <property type="project" value="InterPro"/>
</dbReference>
<dbReference type="InterPro" id="IPR016181">
    <property type="entry name" value="Acyl_CoA_acyltransferase"/>
</dbReference>
<keyword evidence="3" id="KW-1185">Reference proteome</keyword>
<dbReference type="EMBL" id="FNSN01000003">
    <property type="protein sequence ID" value="SEB64762.1"/>
    <property type="molecule type" value="Genomic_DNA"/>
</dbReference>
<protein>
    <submittedName>
        <fullName evidence="2">Ribosomal protein S18 acetylase RimI</fullName>
    </submittedName>
</protein>